<comment type="caution">
    <text evidence="1">The sequence shown here is derived from an EMBL/GenBank/DDBJ whole genome shotgun (WGS) entry which is preliminary data.</text>
</comment>
<dbReference type="GeneID" id="28858380"/>
<evidence type="ECO:0000313" key="2">
    <source>
        <dbReference type="Proteomes" id="UP000078397"/>
    </source>
</evidence>
<sequence length="95" mass="11228">MLDMSWVPLLSNGTISSKIVTHNSAQIAPWKASMMPITEKKGDRDRHSYWTPHSDWTRALKIDWDVSRPILPYGDEKQRRLWEQDFSPHDWYALC</sequence>
<dbReference type="RefSeq" id="XP_018139973.1">
    <property type="nucleotide sequence ID" value="XM_018294386.1"/>
</dbReference>
<accession>A0A179FAZ0</accession>
<evidence type="ECO:0000313" key="1">
    <source>
        <dbReference type="EMBL" id="OAQ62269.1"/>
    </source>
</evidence>
<protein>
    <submittedName>
        <fullName evidence="1">Uncharacterized protein</fullName>
    </submittedName>
</protein>
<dbReference type="Proteomes" id="UP000078397">
    <property type="component" value="Unassembled WGS sequence"/>
</dbReference>
<reference evidence="1 2" key="1">
    <citation type="journal article" date="2016" name="PLoS Pathog.">
        <title>Biosynthesis of antibiotic leucinostatins in bio-control fungus Purpureocillium lilacinum and their inhibition on phytophthora revealed by genome mining.</title>
        <authorList>
            <person name="Wang G."/>
            <person name="Liu Z."/>
            <person name="Lin R."/>
            <person name="Li E."/>
            <person name="Mao Z."/>
            <person name="Ling J."/>
            <person name="Yang Y."/>
            <person name="Yin W.B."/>
            <person name="Xie B."/>
        </authorList>
    </citation>
    <scope>NUCLEOTIDE SEQUENCE [LARGE SCALE GENOMIC DNA]</scope>
    <source>
        <strain evidence="1">170</strain>
    </source>
</reference>
<gene>
    <name evidence="1" type="ORF">VFPPC_16633</name>
</gene>
<proteinExistence type="predicted"/>
<dbReference type="EMBL" id="LSBJ02000007">
    <property type="protein sequence ID" value="OAQ62269.1"/>
    <property type="molecule type" value="Genomic_DNA"/>
</dbReference>
<name>A0A179FAZ0_METCM</name>
<dbReference type="AlphaFoldDB" id="A0A179FAZ0"/>
<dbReference type="KEGG" id="pchm:VFPPC_16633"/>
<keyword evidence="2" id="KW-1185">Reference proteome</keyword>
<organism evidence="1 2">
    <name type="scientific">Pochonia chlamydosporia 170</name>
    <dbReference type="NCBI Taxonomy" id="1380566"/>
    <lineage>
        <taxon>Eukaryota</taxon>
        <taxon>Fungi</taxon>
        <taxon>Dikarya</taxon>
        <taxon>Ascomycota</taxon>
        <taxon>Pezizomycotina</taxon>
        <taxon>Sordariomycetes</taxon>
        <taxon>Hypocreomycetidae</taxon>
        <taxon>Hypocreales</taxon>
        <taxon>Clavicipitaceae</taxon>
        <taxon>Pochonia</taxon>
    </lineage>
</organism>